<evidence type="ECO:0000256" key="12">
    <source>
        <dbReference type="ARBA" id="ARBA00023004"/>
    </source>
</evidence>
<name>A0AAN7WPV8_9PEZI</name>
<dbReference type="GO" id="GO:0006790">
    <property type="term" value="P:sulfur compound metabolic process"/>
    <property type="evidence" value="ECO:0007669"/>
    <property type="project" value="TreeGrafter"/>
</dbReference>
<dbReference type="SUPFAM" id="SSF81296">
    <property type="entry name" value="E set domains"/>
    <property type="match status" value="1"/>
</dbReference>
<dbReference type="GO" id="GO:0043546">
    <property type="term" value="F:molybdopterin cofactor binding"/>
    <property type="evidence" value="ECO:0007669"/>
    <property type="project" value="TreeGrafter"/>
</dbReference>
<proteinExistence type="predicted"/>
<evidence type="ECO:0000256" key="1">
    <source>
        <dbReference type="ARBA" id="ARBA00001924"/>
    </source>
</evidence>
<dbReference type="GO" id="GO:0005758">
    <property type="term" value="C:mitochondrial intermembrane space"/>
    <property type="evidence" value="ECO:0007669"/>
    <property type="project" value="UniProtKB-SubCell"/>
</dbReference>
<evidence type="ECO:0000256" key="9">
    <source>
        <dbReference type="ARBA" id="ARBA00022617"/>
    </source>
</evidence>
<accession>A0AAN7WPV8</accession>
<gene>
    <name evidence="16" type="ORF">LTR97_002486</name>
</gene>
<dbReference type="PROSITE" id="PS50255">
    <property type="entry name" value="CYTOCHROME_B5_2"/>
    <property type="match status" value="1"/>
</dbReference>
<dbReference type="InterPro" id="IPR014756">
    <property type="entry name" value="Ig_E-set"/>
</dbReference>
<evidence type="ECO:0000256" key="3">
    <source>
        <dbReference type="ARBA" id="ARBA00004569"/>
    </source>
</evidence>
<dbReference type="PANTHER" id="PTHR19372:SF7">
    <property type="entry name" value="SULFITE OXIDASE, MITOCHONDRIAL"/>
    <property type="match status" value="1"/>
</dbReference>
<dbReference type="Gene3D" id="3.10.120.10">
    <property type="entry name" value="Cytochrome b5-like heme/steroid binding domain"/>
    <property type="match status" value="1"/>
</dbReference>
<dbReference type="Proteomes" id="UP001310594">
    <property type="component" value="Unassembled WGS sequence"/>
</dbReference>
<sequence>MGSANWITKLVRANQPPFRAPTDRVWRLMRVNRQHAFHLGGAPIKPVATPSQTARSRTTASSALAIAITVGLTYGFIIPPRLVFAEAPDESAPEERVFRLEEIHQHNRTADTYWVFRGDRVYDITDWVPNHPGGEVILRGAGGNLEPYWAIFTIHQKQDVYDILEQYFIGKVDPLDLVDGKVPAEHIEDPFRNDPKRDPALIQHSARPCNSETPESALGSYITPVDKFYVRNHLWVPEVRDDDSHRLTIELFDGEEKEYTIADLRKKFREHTITATLQCSGNRRSHMTQASRPTNGLQWGAGAISTATWTGVRLRDVLADAGVDVQDPDEEIKHVKLIGAEAYGASIPIDKAVDRHGDVLLVYSMNGQPLPRDHGFPLRALVPGHVAARSVKWLNKIVVSDEESSSQWQRRDYKCFGPNVRAAQTDWNTAPAIQETPVQSAITAVRHVKADKLQDSALARVYGLDEDSVVLEGYAFAGGGRHIVRVDVSPDNGRTWLQAQLQEDGANVGASGSPEDRRAWAWRQWRAVVPATQISRKFCVKATDDSYNVQPDTFEPTYNVRGNLANAWHRVRLSVPFRTGALRAWWNLSMPTPTTREWAQCENVLQLCNYQLPSSAI</sequence>
<comment type="pathway">
    <text evidence="4">Energy metabolism; sulfur metabolism.</text>
</comment>
<evidence type="ECO:0000256" key="7">
    <source>
        <dbReference type="ARBA" id="ARBA00015499"/>
    </source>
</evidence>
<keyword evidence="13" id="KW-0496">Mitochondrion</keyword>
<evidence type="ECO:0000313" key="16">
    <source>
        <dbReference type="EMBL" id="KAK5705368.1"/>
    </source>
</evidence>
<evidence type="ECO:0000256" key="14">
    <source>
        <dbReference type="ARBA" id="ARBA00049155"/>
    </source>
</evidence>
<dbReference type="EC" id="1.8.3.1" evidence="5"/>
<keyword evidence="9" id="KW-0349">Heme</keyword>
<dbReference type="InterPro" id="IPR000572">
    <property type="entry name" value="OxRdtase_Mopterin-bd_dom"/>
</dbReference>
<dbReference type="FunFam" id="3.10.120.10:FF:000007">
    <property type="entry name" value="Sulfite oxidase, mitochondrial"/>
    <property type="match status" value="1"/>
</dbReference>
<evidence type="ECO:0000313" key="17">
    <source>
        <dbReference type="Proteomes" id="UP001310594"/>
    </source>
</evidence>
<dbReference type="Gene3D" id="3.90.420.10">
    <property type="entry name" value="Oxidoreductase, molybdopterin-binding domain"/>
    <property type="match status" value="1"/>
</dbReference>
<keyword evidence="8" id="KW-0500">Molybdenum</keyword>
<evidence type="ECO:0000256" key="4">
    <source>
        <dbReference type="ARBA" id="ARBA00004971"/>
    </source>
</evidence>
<dbReference type="PRINTS" id="PR00407">
    <property type="entry name" value="EUMOPTERIN"/>
</dbReference>
<organism evidence="16 17">
    <name type="scientific">Elasticomyces elasticus</name>
    <dbReference type="NCBI Taxonomy" id="574655"/>
    <lineage>
        <taxon>Eukaryota</taxon>
        <taxon>Fungi</taxon>
        <taxon>Dikarya</taxon>
        <taxon>Ascomycota</taxon>
        <taxon>Pezizomycotina</taxon>
        <taxon>Dothideomycetes</taxon>
        <taxon>Dothideomycetidae</taxon>
        <taxon>Mycosphaerellales</taxon>
        <taxon>Teratosphaeriaceae</taxon>
        <taxon>Elasticomyces</taxon>
    </lineage>
</organism>
<dbReference type="FunFam" id="3.90.420.10:FF:000002">
    <property type="entry name" value="sulfite oxidase, mitochondrial"/>
    <property type="match status" value="1"/>
</dbReference>
<dbReference type="InterPro" id="IPR001199">
    <property type="entry name" value="Cyt_B5-like_heme/steroid-bd"/>
</dbReference>
<dbReference type="InterPro" id="IPR036374">
    <property type="entry name" value="OxRdtase_Mopterin-bd_sf"/>
</dbReference>
<dbReference type="GO" id="GO:0008482">
    <property type="term" value="F:sulfite oxidase activity"/>
    <property type="evidence" value="ECO:0007669"/>
    <property type="project" value="UniProtKB-EC"/>
</dbReference>
<dbReference type="InterPro" id="IPR005066">
    <property type="entry name" value="MoCF_OxRdtse_dimer"/>
</dbReference>
<dbReference type="InterPro" id="IPR008335">
    <property type="entry name" value="Mopterin_OxRdtase_euk"/>
</dbReference>
<dbReference type="Pfam" id="PF03404">
    <property type="entry name" value="Mo-co_dimer"/>
    <property type="match status" value="1"/>
</dbReference>
<dbReference type="AlphaFoldDB" id="A0AAN7WPV8"/>
<evidence type="ECO:0000259" key="15">
    <source>
        <dbReference type="PROSITE" id="PS50255"/>
    </source>
</evidence>
<feature type="domain" description="Cytochrome b5 heme-binding" evidence="15">
    <location>
        <begin position="95"/>
        <end position="173"/>
    </location>
</feature>
<keyword evidence="11" id="KW-0560">Oxidoreductase</keyword>
<protein>
    <recommendedName>
        <fullName evidence="7">Nitrate reductase [NADPH]</fullName>
        <ecNumber evidence="6">1.7.1.3</ecNumber>
        <ecNumber evidence="5">1.8.3.1</ecNumber>
    </recommendedName>
</protein>
<comment type="subcellular location">
    <subcellularLocation>
        <location evidence="3">Mitochondrion intermembrane space</location>
    </subcellularLocation>
</comment>
<dbReference type="Gene3D" id="2.60.40.650">
    <property type="match status" value="1"/>
</dbReference>
<keyword evidence="12" id="KW-0408">Iron</keyword>
<dbReference type="Pfam" id="PF00173">
    <property type="entry name" value="Cyt-b5"/>
    <property type="match status" value="1"/>
</dbReference>
<comment type="catalytic activity">
    <reaction evidence="14">
        <text>nitrite + NADP(+) + H2O = nitrate + NADPH + H(+)</text>
        <dbReference type="Rhea" id="RHEA:19061"/>
        <dbReference type="ChEBI" id="CHEBI:15377"/>
        <dbReference type="ChEBI" id="CHEBI:15378"/>
        <dbReference type="ChEBI" id="CHEBI:16301"/>
        <dbReference type="ChEBI" id="CHEBI:17632"/>
        <dbReference type="ChEBI" id="CHEBI:57783"/>
        <dbReference type="ChEBI" id="CHEBI:58349"/>
        <dbReference type="EC" id="1.7.1.3"/>
    </reaction>
</comment>
<evidence type="ECO:0000256" key="10">
    <source>
        <dbReference type="ARBA" id="ARBA00022723"/>
    </source>
</evidence>
<dbReference type="GO" id="GO:0020037">
    <property type="term" value="F:heme binding"/>
    <property type="evidence" value="ECO:0007669"/>
    <property type="project" value="TreeGrafter"/>
</dbReference>
<dbReference type="EMBL" id="JAVRQU010000003">
    <property type="protein sequence ID" value="KAK5705368.1"/>
    <property type="molecule type" value="Genomic_DNA"/>
</dbReference>
<dbReference type="SMART" id="SM01117">
    <property type="entry name" value="Cyt-b5"/>
    <property type="match status" value="1"/>
</dbReference>
<comment type="caution">
    <text evidence="16">The sequence shown here is derived from an EMBL/GenBank/DDBJ whole genome shotgun (WGS) entry which is preliminary data.</text>
</comment>
<evidence type="ECO:0000256" key="8">
    <source>
        <dbReference type="ARBA" id="ARBA00022505"/>
    </source>
</evidence>
<comment type="cofactor">
    <cofactor evidence="2">
        <name>heme b</name>
        <dbReference type="ChEBI" id="CHEBI:60344"/>
    </cofactor>
</comment>
<comment type="cofactor">
    <cofactor evidence="1">
        <name>Mo-molybdopterin</name>
        <dbReference type="ChEBI" id="CHEBI:71302"/>
    </cofactor>
</comment>
<dbReference type="Pfam" id="PF00174">
    <property type="entry name" value="Oxidored_molyb"/>
    <property type="match status" value="1"/>
</dbReference>
<dbReference type="SUPFAM" id="SSF56524">
    <property type="entry name" value="Oxidoreductase molybdopterin-binding domain"/>
    <property type="match status" value="1"/>
</dbReference>
<evidence type="ECO:0000256" key="5">
    <source>
        <dbReference type="ARBA" id="ARBA00012505"/>
    </source>
</evidence>
<dbReference type="EC" id="1.7.1.3" evidence="6"/>
<reference evidence="16" key="1">
    <citation type="submission" date="2023-08" db="EMBL/GenBank/DDBJ databases">
        <title>Black Yeasts Isolated from many extreme environments.</title>
        <authorList>
            <person name="Coleine C."/>
            <person name="Stajich J.E."/>
            <person name="Selbmann L."/>
        </authorList>
    </citation>
    <scope>NUCLEOTIDE SEQUENCE</scope>
    <source>
        <strain evidence="16">CCFEE 5810</strain>
    </source>
</reference>
<dbReference type="GO" id="GO:0050464">
    <property type="term" value="F:nitrate reductase (NADPH) activity"/>
    <property type="evidence" value="ECO:0007669"/>
    <property type="project" value="UniProtKB-EC"/>
</dbReference>
<evidence type="ECO:0000256" key="6">
    <source>
        <dbReference type="ARBA" id="ARBA00012673"/>
    </source>
</evidence>
<dbReference type="InterPro" id="IPR036400">
    <property type="entry name" value="Cyt_B5-like_heme/steroid_sf"/>
</dbReference>
<evidence type="ECO:0000256" key="13">
    <source>
        <dbReference type="ARBA" id="ARBA00023128"/>
    </source>
</evidence>
<dbReference type="GO" id="GO:0030151">
    <property type="term" value="F:molybdenum ion binding"/>
    <property type="evidence" value="ECO:0007669"/>
    <property type="project" value="InterPro"/>
</dbReference>
<keyword evidence="10" id="KW-0479">Metal-binding</keyword>
<dbReference type="PANTHER" id="PTHR19372">
    <property type="entry name" value="SULFITE REDUCTASE"/>
    <property type="match status" value="1"/>
</dbReference>
<evidence type="ECO:0000256" key="2">
    <source>
        <dbReference type="ARBA" id="ARBA00001970"/>
    </source>
</evidence>
<dbReference type="SUPFAM" id="SSF55856">
    <property type="entry name" value="Cytochrome b5-like heme/steroid binding domain"/>
    <property type="match status" value="1"/>
</dbReference>
<evidence type="ECO:0000256" key="11">
    <source>
        <dbReference type="ARBA" id="ARBA00023002"/>
    </source>
</evidence>